<feature type="compositionally biased region" description="Gly residues" evidence="1">
    <location>
        <begin position="362"/>
        <end position="377"/>
    </location>
</feature>
<feature type="compositionally biased region" description="Low complexity" evidence="1">
    <location>
        <begin position="211"/>
        <end position="220"/>
    </location>
</feature>
<feature type="region of interest" description="Disordered" evidence="1">
    <location>
        <begin position="347"/>
        <end position="377"/>
    </location>
</feature>
<name>A0A918D827_9ACTN</name>
<dbReference type="RefSeq" id="WP_229703586.1">
    <property type="nucleotide sequence ID" value="NZ_BMMM01000016.1"/>
</dbReference>
<evidence type="ECO:0000313" key="3">
    <source>
        <dbReference type="Proteomes" id="UP000600365"/>
    </source>
</evidence>
<feature type="region of interest" description="Disordered" evidence="1">
    <location>
        <begin position="203"/>
        <end position="225"/>
    </location>
</feature>
<comment type="caution">
    <text evidence="2">The sequence shown here is derived from an EMBL/GenBank/DDBJ whole genome shotgun (WGS) entry which is preliminary data.</text>
</comment>
<protein>
    <submittedName>
        <fullName evidence="2">Uncharacterized protein</fullName>
    </submittedName>
</protein>
<proteinExistence type="predicted"/>
<gene>
    <name evidence="2" type="ORF">GCM10011579_073170</name>
</gene>
<dbReference type="EMBL" id="BMMM01000016">
    <property type="protein sequence ID" value="GGN83916.1"/>
    <property type="molecule type" value="Genomic_DNA"/>
</dbReference>
<evidence type="ECO:0000313" key="2">
    <source>
        <dbReference type="EMBL" id="GGN83916.1"/>
    </source>
</evidence>
<keyword evidence="3" id="KW-1185">Reference proteome</keyword>
<dbReference type="AlphaFoldDB" id="A0A918D827"/>
<accession>A0A918D827</accession>
<sequence>MITLNERHRKIERTTGCRAAPRGVVEENTINAIRKTVTAAGCAAVVLATAAACGTVQNLTAGQKVDHAVDRLGEQKSLAFQLDLDADSDALTALAGDAGSDEALPPEFAKFLSGMRVDVAVKSKKALADSGEKDLIGTSMKIRGTEGVLVEYRVVGDFTYYRADMEALGKTMGVPMPSADDLPKSEKEFRKILEGDWVKMNTQDLAKSRESSGSSKSSKGADTADDIDAKTQRKIVAAVRGVIAHDVTFRAEGGSGDTERVVAKANFRELIRGLFDKLRPLEGDLPAGADLPSDKDLKDAPNKKVAVDFTLKNGDLTQVKVDLSVFADDPKTPKLPLILKFSEAGDISAPSGATEIPADKMPGGGPLAGGLLGGGEL</sequence>
<dbReference type="Proteomes" id="UP000600365">
    <property type="component" value="Unassembled WGS sequence"/>
</dbReference>
<organism evidence="2 3">
    <name type="scientific">Streptomyces albiflavescens</name>
    <dbReference type="NCBI Taxonomy" id="1623582"/>
    <lineage>
        <taxon>Bacteria</taxon>
        <taxon>Bacillati</taxon>
        <taxon>Actinomycetota</taxon>
        <taxon>Actinomycetes</taxon>
        <taxon>Kitasatosporales</taxon>
        <taxon>Streptomycetaceae</taxon>
        <taxon>Streptomyces</taxon>
    </lineage>
</organism>
<evidence type="ECO:0000256" key="1">
    <source>
        <dbReference type="SAM" id="MobiDB-lite"/>
    </source>
</evidence>
<reference evidence="2 3" key="1">
    <citation type="journal article" date="2014" name="Int. J. Syst. Evol. Microbiol.">
        <title>Complete genome sequence of Corynebacterium casei LMG S-19264T (=DSM 44701T), isolated from a smear-ripened cheese.</title>
        <authorList>
            <consortium name="US DOE Joint Genome Institute (JGI-PGF)"/>
            <person name="Walter F."/>
            <person name="Albersmeier A."/>
            <person name="Kalinowski J."/>
            <person name="Ruckert C."/>
        </authorList>
    </citation>
    <scope>NUCLEOTIDE SEQUENCE [LARGE SCALE GENOMIC DNA]</scope>
    <source>
        <strain evidence="2 3">CGMCC 4.7111</strain>
    </source>
</reference>